<keyword evidence="2" id="KW-0560">Oxidoreductase</keyword>
<dbReference type="InterPro" id="IPR036291">
    <property type="entry name" value="NAD(P)-bd_dom_sf"/>
</dbReference>
<keyword evidence="4" id="KW-1185">Reference proteome</keyword>
<dbReference type="Pfam" id="PF00106">
    <property type="entry name" value="adh_short"/>
    <property type="match status" value="1"/>
</dbReference>
<dbReference type="EMBL" id="BATB01000051">
    <property type="protein sequence ID" value="GAD56896.1"/>
    <property type="molecule type" value="Genomic_DNA"/>
</dbReference>
<dbReference type="PANTHER" id="PTHR44196:SF1">
    <property type="entry name" value="DEHYDROGENASE_REDUCTASE SDR FAMILY MEMBER 7B"/>
    <property type="match status" value="1"/>
</dbReference>
<dbReference type="eggNOG" id="COG0300">
    <property type="taxonomic scope" value="Bacteria"/>
</dbReference>
<dbReference type="GO" id="GO:0016491">
    <property type="term" value="F:oxidoreductase activity"/>
    <property type="evidence" value="ECO:0007669"/>
    <property type="project" value="UniProtKB-KW"/>
</dbReference>
<name>U2YNM0_9RHOB</name>
<dbReference type="RefSeq" id="WP_021694997.1">
    <property type="nucleotide sequence ID" value="NZ_BATB01000051.1"/>
</dbReference>
<protein>
    <submittedName>
        <fullName evidence="3">Oxidoreductase, short-chain dehydrogenase/reductase family</fullName>
    </submittedName>
</protein>
<sequence length="245" mass="26831">MRDWQGKRYWLIGASEGLGRELAFCLSKVGADLVVSARSRERLETLAAALPGRATALPFDVTDPQAVAEAAGTVGEMDGVVYLAGTRWPMRAHDWDQNRIEEMAQVNYLGASRVIGAALPGMLERGHGHVVLTGALTGFRGLPGSIGHGASKAAVMHLAESLRHDLRDTGVEVQLVNPGAIRTRLRERGDGDTSFVMEPARAAREMFEHMSSDRFKINFPYGASLPLRAAQFLPDWAYFRLFARK</sequence>
<comment type="similarity">
    <text evidence="1">Belongs to the short-chain dehydrogenases/reductases (SDR) family.</text>
</comment>
<dbReference type="Proteomes" id="UP000016566">
    <property type="component" value="Unassembled WGS sequence"/>
</dbReference>
<accession>U2YNM0</accession>
<reference evidence="3" key="1">
    <citation type="journal article" date="2013" name="Genome Announc.">
        <title>Draft Genome Sequence of Loktanella cinnabarina LL-001T, Isolated from Deep-Sea Floor Sediment.</title>
        <authorList>
            <person name="Nishi S."/>
            <person name="Tsubouchi T."/>
            <person name="Takaki Y."/>
            <person name="Koyanagi R."/>
            <person name="Satoh N."/>
            <person name="Maruyama T."/>
            <person name="Hatada Y."/>
        </authorList>
    </citation>
    <scope>NUCLEOTIDE SEQUENCE [LARGE SCALE GENOMIC DNA]</scope>
    <source>
        <strain evidence="3">LL-001</strain>
    </source>
</reference>
<organism evidence="3 4">
    <name type="scientific">Limimaricola cinnabarinus LL-001</name>
    <dbReference type="NCBI Taxonomy" id="1337093"/>
    <lineage>
        <taxon>Bacteria</taxon>
        <taxon>Pseudomonadati</taxon>
        <taxon>Pseudomonadota</taxon>
        <taxon>Alphaproteobacteria</taxon>
        <taxon>Rhodobacterales</taxon>
        <taxon>Paracoccaceae</taxon>
        <taxon>Limimaricola</taxon>
    </lineage>
</organism>
<dbReference type="PRINTS" id="PR00081">
    <property type="entry name" value="GDHRDH"/>
</dbReference>
<evidence type="ECO:0000256" key="1">
    <source>
        <dbReference type="ARBA" id="ARBA00006484"/>
    </source>
</evidence>
<dbReference type="AlphaFoldDB" id="U2YNM0"/>
<dbReference type="Gene3D" id="3.40.50.720">
    <property type="entry name" value="NAD(P)-binding Rossmann-like Domain"/>
    <property type="match status" value="1"/>
</dbReference>
<dbReference type="STRING" id="1337093.MBELCI_2948"/>
<dbReference type="SUPFAM" id="SSF51735">
    <property type="entry name" value="NAD(P)-binding Rossmann-fold domains"/>
    <property type="match status" value="1"/>
</dbReference>
<dbReference type="OrthoDB" id="335726at2"/>
<gene>
    <name evidence="3" type="ORF">MBELCI_2948</name>
</gene>
<dbReference type="PANTHER" id="PTHR44196">
    <property type="entry name" value="DEHYDROGENASE/REDUCTASE SDR FAMILY MEMBER 7B"/>
    <property type="match status" value="1"/>
</dbReference>
<dbReference type="InterPro" id="IPR002347">
    <property type="entry name" value="SDR_fam"/>
</dbReference>
<evidence type="ECO:0000256" key="2">
    <source>
        <dbReference type="ARBA" id="ARBA00023002"/>
    </source>
</evidence>
<evidence type="ECO:0000313" key="3">
    <source>
        <dbReference type="EMBL" id="GAD56896.1"/>
    </source>
</evidence>
<proteinExistence type="inferred from homology"/>
<evidence type="ECO:0000313" key="4">
    <source>
        <dbReference type="Proteomes" id="UP000016566"/>
    </source>
</evidence>
<dbReference type="GO" id="GO:0016020">
    <property type="term" value="C:membrane"/>
    <property type="evidence" value="ECO:0007669"/>
    <property type="project" value="TreeGrafter"/>
</dbReference>
<comment type="caution">
    <text evidence="3">The sequence shown here is derived from an EMBL/GenBank/DDBJ whole genome shotgun (WGS) entry which is preliminary data.</text>
</comment>